<keyword evidence="2" id="KW-1185">Reference proteome</keyword>
<evidence type="ECO:0000313" key="1">
    <source>
        <dbReference type="EMBL" id="KXB30126.1"/>
    </source>
</evidence>
<protein>
    <submittedName>
        <fullName evidence="1">Uncharacterized protein</fullName>
    </submittedName>
</protein>
<reference evidence="1 2" key="1">
    <citation type="submission" date="2015-12" db="EMBL/GenBank/DDBJ databases">
        <title>Nitrous oxide reduction kinetics distinguish bacteria harboring typical versus atypical NosZ.</title>
        <authorList>
            <person name="Yoon S."/>
            <person name="Nissen S."/>
            <person name="Park D."/>
            <person name="Sanford R.A."/>
            <person name="Loeffler F.E."/>
        </authorList>
    </citation>
    <scope>NUCLEOTIDE SEQUENCE [LARGE SCALE GENOMIC DNA]</scope>
    <source>
        <strain evidence="1 2">ATCC BAA-841</strain>
    </source>
</reference>
<gene>
    <name evidence="1" type="ORF">AT959_12180</name>
</gene>
<dbReference type="AlphaFoldDB" id="A0A133XGV0"/>
<organism evidence="1 2">
    <name type="scientific">Dechloromonas denitrificans</name>
    <dbReference type="NCBI Taxonomy" id="281362"/>
    <lineage>
        <taxon>Bacteria</taxon>
        <taxon>Pseudomonadati</taxon>
        <taxon>Pseudomonadota</taxon>
        <taxon>Betaproteobacteria</taxon>
        <taxon>Rhodocyclales</taxon>
        <taxon>Azonexaceae</taxon>
        <taxon>Dechloromonas</taxon>
    </lineage>
</organism>
<dbReference type="STRING" id="281362.AT959_12180"/>
<accession>A0A133XGV0</accession>
<dbReference type="Proteomes" id="UP000070186">
    <property type="component" value="Unassembled WGS sequence"/>
</dbReference>
<comment type="caution">
    <text evidence="1">The sequence shown here is derived from an EMBL/GenBank/DDBJ whole genome shotgun (WGS) entry which is preliminary data.</text>
</comment>
<proteinExistence type="predicted"/>
<name>A0A133XGV0_9RHOO</name>
<dbReference type="EMBL" id="LODL01000021">
    <property type="protein sequence ID" value="KXB30126.1"/>
    <property type="molecule type" value="Genomic_DNA"/>
</dbReference>
<evidence type="ECO:0000313" key="2">
    <source>
        <dbReference type="Proteomes" id="UP000070186"/>
    </source>
</evidence>
<sequence length="60" mass="6938">MSIAGPAQHPCHFFIILDKLRKIIVIDLNVTRLCFNVLQTEMIEYGPNPFFSGNQTLIRY</sequence>